<reference evidence="1" key="1">
    <citation type="submission" date="2020-02" db="EMBL/GenBank/DDBJ databases">
        <title>Unexpected conservation and global transmission of agrobacterial virulence plasmids.</title>
        <authorList>
            <person name="Weisberg A.J."/>
            <person name="Davis E.W. II"/>
            <person name="Tabima J.R."/>
            <person name="Belcher M.S."/>
            <person name="Miller M."/>
            <person name="Kuo C.-H."/>
            <person name="Loper J.E."/>
            <person name="Grunwald N.J."/>
            <person name="Putnam M.L."/>
            <person name="Chang J.H."/>
        </authorList>
    </citation>
    <scope>NUCLEOTIDE SEQUENCE</scope>
    <source>
        <strain evidence="1">Q15/94</strain>
        <plasmid evidence="1">pQ15_94_2</plasmid>
    </source>
</reference>
<evidence type="ECO:0000313" key="2">
    <source>
        <dbReference type="Proteomes" id="UP000663946"/>
    </source>
</evidence>
<dbReference type="AlphaFoldDB" id="A0AAJ4N7Z0"/>
<accession>A0AAJ4N7Z0</accession>
<proteinExistence type="predicted"/>
<geneLocation type="plasmid" evidence="1 2">
    <name>pQ15_94_2</name>
</geneLocation>
<dbReference type="RefSeq" id="WP_333722632.1">
    <property type="nucleotide sequence ID" value="NZ_CP049219.1"/>
</dbReference>
<sequence>MDTVFDNESENEKRIMFQLKRLASPSAEYKFLVDVAARDVPWGGLASPCK</sequence>
<dbReference type="Proteomes" id="UP000663946">
    <property type="component" value="Plasmid pQ15_94_2"/>
</dbReference>
<dbReference type="EMBL" id="CP049219">
    <property type="protein sequence ID" value="QTG16838.1"/>
    <property type="molecule type" value="Genomic_DNA"/>
</dbReference>
<keyword evidence="1" id="KW-0614">Plasmid</keyword>
<gene>
    <name evidence="1" type="ORF">G6M86_26325</name>
</gene>
<protein>
    <submittedName>
        <fullName evidence="1">Uncharacterized protein</fullName>
    </submittedName>
</protein>
<organism evidence="1 2">
    <name type="scientific">Agrobacterium tumefaciens</name>
    <dbReference type="NCBI Taxonomy" id="358"/>
    <lineage>
        <taxon>Bacteria</taxon>
        <taxon>Pseudomonadati</taxon>
        <taxon>Pseudomonadota</taxon>
        <taxon>Alphaproteobacteria</taxon>
        <taxon>Hyphomicrobiales</taxon>
        <taxon>Rhizobiaceae</taxon>
        <taxon>Rhizobium/Agrobacterium group</taxon>
        <taxon>Agrobacterium</taxon>
        <taxon>Agrobacterium tumefaciens complex</taxon>
    </lineage>
</organism>
<name>A0AAJ4N7Z0_AGRTU</name>
<evidence type="ECO:0000313" key="1">
    <source>
        <dbReference type="EMBL" id="QTG16838.1"/>
    </source>
</evidence>